<feature type="compositionally biased region" description="Basic residues" evidence="1">
    <location>
        <begin position="1"/>
        <end position="11"/>
    </location>
</feature>
<organism evidence="2 3">
    <name type="scientific">Moniliophthora roreri</name>
    <name type="common">Frosty pod rot fungus</name>
    <name type="synonym">Monilia roreri</name>
    <dbReference type="NCBI Taxonomy" id="221103"/>
    <lineage>
        <taxon>Eukaryota</taxon>
        <taxon>Fungi</taxon>
        <taxon>Dikarya</taxon>
        <taxon>Basidiomycota</taxon>
        <taxon>Agaricomycotina</taxon>
        <taxon>Agaricomycetes</taxon>
        <taxon>Agaricomycetidae</taxon>
        <taxon>Agaricales</taxon>
        <taxon>Marasmiineae</taxon>
        <taxon>Marasmiaceae</taxon>
        <taxon>Moniliophthora</taxon>
    </lineage>
</organism>
<comment type="caution">
    <text evidence="2">The sequence shown here is derived from an EMBL/GenBank/DDBJ whole genome shotgun (WGS) entry which is preliminary data.</text>
</comment>
<feature type="compositionally biased region" description="Low complexity" evidence="1">
    <location>
        <begin position="30"/>
        <end position="39"/>
    </location>
</feature>
<evidence type="ECO:0000313" key="3">
    <source>
        <dbReference type="Proteomes" id="UP000054988"/>
    </source>
</evidence>
<dbReference type="EMBL" id="LATX01001763">
    <property type="protein sequence ID" value="KTB38441.1"/>
    <property type="molecule type" value="Genomic_DNA"/>
</dbReference>
<evidence type="ECO:0000313" key="2">
    <source>
        <dbReference type="EMBL" id="KTB38441.1"/>
    </source>
</evidence>
<gene>
    <name evidence="2" type="ORF">WG66_9008</name>
</gene>
<name>A0A0W0FQ32_MONRR</name>
<protein>
    <submittedName>
        <fullName evidence="2">Uncharacterized protein</fullName>
    </submittedName>
</protein>
<proteinExistence type="predicted"/>
<evidence type="ECO:0000256" key="1">
    <source>
        <dbReference type="SAM" id="MobiDB-lite"/>
    </source>
</evidence>
<feature type="region of interest" description="Disordered" evidence="1">
    <location>
        <begin position="1"/>
        <end position="40"/>
    </location>
</feature>
<sequence>MPTSSQRRHTRNSPASTNKRSYPTPPNPISIPSSSHQPIAGSSRDVYMEEMLEGCTTKLLVYTQIIMECAEYLRMYPHEWDQIYQELEAQHPANPNIFDKPKEDLDIMQAEYDGLLDQTSNPDSVCGYLMRMAYAHTAMQLYLSVQVFPRTARDPEFFRRWDAAYTQGNTALLERVPAPGPYTAPMSKVLASQFANKAAIEPSRSERADTSMRHSQSLEEAKDLLKDVGMLLSKRFRYLTEEEMVDWRVICIQQRAGNQFQYVVEFSDDEAVFDEELVIDLLIDSVDV</sequence>
<accession>A0A0W0FQ32</accession>
<dbReference type="AlphaFoldDB" id="A0A0W0FQ32"/>
<dbReference type="Proteomes" id="UP000054988">
    <property type="component" value="Unassembled WGS sequence"/>
</dbReference>
<reference evidence="2 3" key="1">
    <citation type="submission" date="2015-12" db="EMBL/GenBank/DDBJ databases">
        <title>Draft genome sequence of Moniliophthora roreri, the causal agent of frosty pod rot of cacao.</title>
        <authorList>
            <person name="Aime M.C."/>
            <person name="Diaz-Valderrama J.R."/>
            <person name="Kijpornyongpan T."/>
            <person name="Phillips-Mora W."/>
        </authorList>
    </citation>
    <scope>NUCLEOTIDE SEQUENCE [LARGE SCALE GENOMIC DNA]</scope>
    <source>
        <strain evidence="2 3">MCA 2952</strain>
    </source>
</reference>